<evidence type="ECO:0000259" key="2">
    <source>
        <dbReference type="Pfam" id="PF00266"/>
    </source>
</evidence>
<dbReference type="SUPFAM" id="SSF53383">
    <property type="entry name" value="PLP-dependent transferases"/>
    <property type="match status" value="1"/>
</dbReference>
<protein>
    <submittedName>
        <fullName evidence="3">Selenocysteine lyase/Cysteine desulfurase</fullName>
    </submittedName>
</protein>
<dbReference type="EMBL" id="FOFB01000041">
    <property type="protein sequence ID" value="SER41774.1"/>
    <property type="molecule type" value="Genomic_DNA"/>
</dbReference>
<dbReference type="Gene3D" id="3.40.640.10">
    <property type="entry name" value="Type I PLP-dependent aspartate aminotransferase-like (Major domain)"/>
    <property type="match status" value="1"/>
</dbReference>
<accession>A0A1H9P0I1</accession>
<reference evidence="4" key="1">
    <citation type="submission" date="2016-10" db="EMBL/GenBank/DDBJ databases">
        <authorList>
            <person name="Varghese N."/>
            <person name="Submissions S."/>
        </authorList>
    </citation>
    <scope>NUCLEOTIDE SEQUENCE [LARGE SCALE GENOMIC DNA]</scope>
    <source>
        <strain evidence="4">DSM 24740</strain>
    </source>
</reference>
<dbReference type="STRING" id="478744.SAMN05444359_14127"/>
<organism evidence="3 4">
    <name type="scientific">Neolewinella agarilytica</name>
    <dbReference type="NCBI Taxonomy" id="478744"/>
    <lineage>
        <taxon>Bacteria</taxon>
        <taxon>Pseudomonadati</taxon>
        <taxon>Bacteroidota</taxon>
        <taxon>Saprospiria</taxon>
        <taxon>Saprospirales</taxon>
        <taxon>Lewinellaceae</taxon>
        <taxon>Neolewinella</taxon>
    </lineage>
</organism>
<proteinExistence type="predicted"/>
<keyword evidence="3" id="KW-0456">Lyase</keyword>
<dbReference type="PANTHER" id="PTHR43586:SF15">
    <property type="entry name" value="BLR3095 PROTEIN"/>
    <property type="match status" value="1"/>
</dbReference>
<dbReference type="OrthoDB" id="513408at2"/>
<evidence type="ECO:0000313" key="3">
    <source>
        <dbReference type="EMBL" id="SER41774.1"/>
    </source>
</evidence>
<evidence type="ECO:0000256" key="1">
    <source>
        <dbReference type="ARBA" id="ARBA00022898"/>
    </source>
</evidence>
<dbReference type="InterPro" id="IPR015421">
    <property type="entry name" value="PyrdxlP-dep_Trfase_major"/>
</dbReference>
<keyword evidence="4" id="KW-1185">Reference proteome</keyword>
<feature type="domain" description="Aminotransferase class V" evidence="2">
    <location>
        <begin position="55"/>
        <end position="358"/>
    </location>
</feature>
<evidence type="ECO:0000313" key="4">
    <source>
        <dbReference type="Proteomes" id="UP000199021"/>
    </source>
</evidence>
<sequence length="384" mass="42008">MSSPLVLQRDLFPFKAVAGYLNGASRAPQLKAVAAAAQHALHWRTENAGMPIPEFFGPVQEARESFARLIGAKEAERVALIPATSYGVSTVAKNLPVGKGDNIIVVEDQFPSNYYAWSVLCADAGAELRTVKRPAPGSTGSWSEHLLDAIDENTAAVAVANVHWADGSLFDLKALRARTNDVDAWLVLDATQSIGAMPFDVEDVQPDALIAGGYKWLMGPYGCGYAWYGPRMDNGQPIEENWINRAGSEDFRNLVNYQDEYRPLASRYCVGQQSNFLMLPMQIAGLAQVNAWGGDRIQAYCANLWSVITDQLQELGVGVPADRAHHLVGLSLPAGMNRDRLVAEFNRRGLHVSYRGDAVRVSPNVYNTEEEMMQLLMAIAKARG</sequence>
<dbReference type="AlphaFoldDB" id="A0A1H9P0I1"/>
<dbReference type="InterPro" id="IPR000192">
    <property type="entry name" value="Aminotrans_V_dom"/>
</dbReference>
<dbReference type="Gene3D" id="3.90.1150.10">
    <property type="entry name" value="Aspartate Aminotransferase, domain 1"/>
    <property type="match status" value="1"/>
</dbReference>
<gene>
    <name evidence="3" type="ORF">SAMN05444359_14127</name>
</gene>
<name>A0A1H9P0I1_9BACT</name>
<dbReference type="PANTHER" id="PTHR43586">
    <property type="entry name" value="CYSTEINE DESULFURASE"/>
    <property type="match status" value="1"/>
</dbReference>
<dbReference type="RefSeq" id="WP_090173366.1">
    <property type="nucleotide sequence ID" value="NZ_FOFB01000041.1"/>
</dbReference>
<dbReference type="GO" id="GO:0016829">
    <property type="term" value="F:lyase activity"/>
    <property type="evidence" value="ECO:0007669"/>
    <property type="project" value="UniProtKB-KW"/>
</dbReference>
<dbReference type="InterPro" id="IPR015422">
    <property type="entry name" value="PyrdxlP-dep_Trfase_small"/>
</dbReference>
<dbReference type="InterPro" id="IPR015424">
    <property type="entry name" value="PyrdxlP-dep_Trfase"/>
</dbReference>
<dbReference type="Proteomes" id="UP000199021">
    <property type="component" value="Unassembled WGS sequence"/>
</dbReference>
<dbReference type="InParanoid" id="A0A1H9P0I1"/>
<dbReference type="Pfam" id="PF00266">
    <property type="entry name" value="Aminotran_5"/>
    <property type="match status" value="1"/>
</dbReference>
<keyword evidence="1" id="KW-0663">Pyridoxal phosphate</keyword>